<evidence type="ECO:0000313" key="2">
    <source>
        <dbReference type="Proteomes" id="UP001295423"/>
    </source>
</evidence>
<keyword evidence="2" id="KW-1185">Reference proteome</keyword>
<reference evidence="1" key="1">
    <citation type="submission" date="2023-08" db="EMBL/GenBank/DDBJ databases">
        <authorList>
            <person name="Audoor S."/>
            <person name="Bilcke G."/>
        </authorList>
    </citation>
    <scope>NUCLEOTIDE SEQUENCE</scope>
</reference>
<evidence type="ECO:0000313" key="1">
    <source>
        <dbReference type="EMBL" id="CAJ1950542.1"/>
    </source>
</evidence>
<organism evidence="1 2">
    <name type="scientific">Cylindrotheca closterium</name>
    <dbReference type="NCBI Taxonomy" id="2856"/>
    <lineage>
        <taxon>Eukaryota</taxon>
        <taxon>Sar</taxon>
        <taxon>Stramenopiles</taxon>
        <taxon>Ochrophyta</taxon>
        <taxon>Bacillariophyta</taxon>
        <taxon>Bacillariophyceae</taxon>
        <taxon>Bacillariophycidae</taxon>
        <taxon>Bacillariales</taxon>
        <taxon>Bacillariaceae</taxon>
        <taxon>Cylindrotheca</taxon>
    </lineage>
</organism>
<name>A0AAD2JHJ3_9STRA</name>
<sequence>MNSLRRLDVESFSGFEYPDAEICRNAFLKALWLNTSLERTCCLHSEYEVDEDYEVFEDIISFGSKLAVPLSLNQGGRGALQNQSINCFPRGLWVLVYKRAMTPKYYDVSDECGYPTRTPM</sequence>
<proteinExistence type="predicted"/>
<accession>A0AAD2JHJ3</accession>
<gene>
    <name evidence="1" type="ORF">CYCCA115_LOCUS12632</name>
</gene>
<dbReference type="AlphaFoldDB" id="A0AAD2JHJ3"/>
<comment type="caution">
    <text evidence="1">The sequence shown here is derived from an EMBL/GenBank/DDBJ whole genome shotgun (WGS) entry which is preliminary data.</text>
</comment>
<protein>
    <submittedName>
        <fullName evidence="1">Uncharacterized protein</fullName>
    </submittedName>
</protein>
<dbReference type="EMBL" id="CAKOGP040001770">
    <property type="protein sequence ID" value="CAJ1950542.1"/>
    <property type="molecule type" value="Genomic_DNA"/>
</dbReference>
<dbReference type="Proteomes" id="UP001295423">
    <property type="component" value="Unassembled WGS sequence"/>
</dbReference>